<sequence length="166" mass="17183">MRSLLITAALLFAAGTAAASSIEDVVSGEAINSSVATISCAECPPLQPKKKSSYLVPELAPGTDRVELKEIHGEFKSVRTEAWLGGSPVIFVSKASEEAIRAAALEADQTKQAYASTSPSTPPAATIDVTTKTSAVGTPTRTEPVSAAMAGTSREFDPSAFALRLD</sequence>
<reference evidence="2" key="1">
    <citation type="submission" date="2016-05" db="EMBL/GenBank/DDBJ databases">
        <authorList>
            <person name="Li Y."/>
        </authorList>
    </citation>
    <scope>NUCLEOTIDE SEQUENCE [LARGE SCALE GENOMIC DNA]</scope>
    <source>
        <strain evidence="2">YIC4027</strain>
    </source>
</reference>
<dbReference type="Proteomes" id="UP000094342">
    <property type="component" value="Unassembled WGS sequence"/>
</dbReference>
<protein>
    <submittedName>
        <fullName evidence="1">Uncharacterized protein</fullName>
    </submittedName>
</protein>
<keyword evidence="2" id="KW-1185">Reference proteome</keyword>
<dbReference type="AlphaFoldDB" id="A0A1E3V5Q6"/>
<dbReference type="EMBL" id="LYBW01000062">
    <property type="protein sequence ID" value="ODR88963.1"/>
    <property type="molecule type" value="Genomic_DNA"/>
</dbReference>
<evidence type="ECO:0000313" key="2">
    <source>
        <dbReference type="Proteomes" id="UP000094342"/>
    </source>
</evidence>
<dbReference type="OrthoDB" id="8283437at2"/>
<organism evidence="1 2">
    <name type="scientific">Sinorhizobium alkalisoli</name>
    <dbReference type="NCBI Taxonomy" id="1752398"/>
    <lineage>
        <taxon>Bacteria</taxon>
        <taxon>Pseudomonadati</taxon>
        <taxon>Pseudomonadota</taxon>
        <taxon>Alphaproteobacteria</taxon>
        <taxon>Hyphomicrobiales</taxon>
        <taxon>Rhizobiaceae</taxon>
        <taxon>Sinorhizobium/Ensifer group</taxon>
        <taxon>Sinorhizobium</taxon>
    </lineage>
</organism>
<comment type="caution">
    <text evidence="1">The sequence shown here is derived from an EMBL/GenBank/DDBJ whole genome shotgun (WGS) entry which is preliminary data.</text>
</comment>
<dbReference type="InterPro" id="IPR049748">
    <property type="entry name" value="HPE1-like_N_CxxC"/>
</dbReference>
<gene>
    <name evidence="1" type="ORF">A8M32_21010</name>
</gene>
<evidence type="ECO:0000313" key="1">
    <source>
        <dbReference type="EMBL" id="ODR88963.1"/>
    </source>
</evidence>
<proteinExistence type="predicted"/>
<dbReference type="NCBIfam" id="NF041110">
    <property type="entry name" value="HPE1_fam_CxxC"/>
    <property type="match status" value="1"/>
</dbReference>
<dbReference type="RefSeq" id="WP_069460361.1">
    <property type="nucleotide sequence ID" value="NZ_CP034909.1"/>
</dbReference>
<name>A0A1E3V5Q6_9HYPH</name>
<accession>A0A1E3V5Q6</accession>